<reference evidence="2" key="2">
    <citation type="submission" date="2023-01" db="EMBL/GenBank/DDBJ databases">
        <title>Draft genome sequence of Agaribacter marinus strain NBRC 110023.</title>
        <authorList>
            <person name="Sun Q."/>
            <person name="Mori K."/>
        </authorList>
    </citation>
    <scope>NUCLEOTIDE SEQUENCE</scope>
    <source>
        <strain evidence="2">NBRC 110023</strain>
    </source>
</reference>
<protein>
    <recommendedName>
        <fullName evidence="4">Tetratricopeptide repeat protein</fullName>
    </recommendedName>
</protein>
<feature type="chain" id="PRO_5041334264" description="Tetratricopeptide repeat protein" evidence="1">
    <location>
        <begin position="21"/>
        <end position="305"/>
    </location>
</feature>
<proteinExistence type="predicted"/>
<dbReference type="RefSeq" id="WP_284217045.1">
    <property type="nucleotide sequence ID" value="NZ_BSOT01000005.1"/>
</dbReference>
<dbReference type="EMBL" id="BSOT01000005">
    <property type="protein sequence ID" value="GLR70763.1"/>
    <property type="molecule type" value="Genomic_DNA"/>
</dbReference>
<name>A0AA37T1K4_9ALTE</name>
<reference evidence="2" key="1">
    <citation type="journal article" date="2014" name="Int. J. Syst. Evol. Microbiol.">
        <title>Complete genome sequence of Corynebacterium casei LMG S-19264T (=DSM 44701T), isolated from a smear-ripened cheese.</title>
        <authorList>
            <consortium name="US DOE Joint Genome Institute (JGI-PGF)"/>
            <person name="Walter F."/>
            <person name="Albersmeier A."/>
            <person name="Kalinowski J."/>
            <person name="Ruckert C."/>
        </authorList>
    </citation>
    <scope>NUCLEOTIDE SEQUENCE</scope>
    <source>
        <strain evidence="2">NBRC 110023</strain>
    </source>
</reference>
<dbReference type="InterPro" id="IPR046732">
    <property type="entry name" value="DUF6624"/>
</dbReference>
<comment type="caution">
    <text evidence="2">The sequence shown here is derived from an EMBL/GenBank/DDBJ whole genome shotgun (WGS) entry which is preliminary data.</text>
</comment>
<sequence length="305" mass="35374">MKHFNILVISIILYSFTATAESSWDELAYQGKKYREEGNLAKAVQFLSAAADKKRTNNHELYLYAGILAARLDNSDEAFKLLNKSIRSGMWDIHRLERNSRLQNIRQDKRWNDLIESIKTEENRYLSRAKITHPELRSQLKTMWEKDQNFVGRKEQLNVIKSNSIELKKIIADIGWPTKSKVGRDGEWLAWAITQHSHDIEFQKMCLGYLKNLTLDDKIDPVYFAELTDRIARNTGSSQIYGMAIIRENGKKMFYQIFDPENVDIRRSEIGLPPIKVWANENFVEIDPLANKKSQQDSPVGVPLL</sequence>
<keyword evidence="1" id="KW-0732">Signal</keyword>
<keyword evidence="3" id="KW-1185">Reference proteome</keyword>
<organism evidence="2 3">
    <name type="scientific">Agaribacter marinus</name>
    <dbReference type="NCBI Taxonomy" id="1431249"/>
    <lineage>
        <taxon>Bacteria</taxon>
        <taxon>Pseudomonadati</taxon>
        <taxon>Pseudomonadota</taxon>
        <taxon>Gammaproteobacteria</taxon>
        <taxon>Alteromonadales</taxon>
        <taxon>Alteromonadaceae</taxon>
        <taxon>Agaribacter</taxon>
    </lineage>
</organism>
<dbReference type="SUPFAM" id="SSF48452">
    <property type="entry name" value="TPR-like"/>
    <property type="match status" value="1"/>
</dbReference>
<dbReference type="InterPro" id="IPR011990">
    <property type="entry name" value="TPR-like_helical_dom_sf"/>
</dbReference>
<feature type="signal peptide" evidence="1">
    <location>
        <begin position="1"/>
        <end position="20"/>
    </location>
</feature>
<gene>
    <name evidence="2" type="ORF">GCM10007852_16710</name>
</gene>
<evidence type="ECO:0000313" key="2">
    <source>
        <dbReference type="EMBL" id="GLR70763.1"/>
    </source>
</evidence>
<evidence type="ECO:0008006" key="4">
    <source>
        <dbReference type="Google" id="ProtNLM"/>
    </source>
</evidence>
<evidence type="ECO:0000313" key="3">
    <source>
        <dbReference type="Proteomes" id="UP001156601"/>
    </source>
</evidence>
<accession>A0AA37T1K4</accession>
<dbReference type="AlphaFoldDB" id="A0AA37T1K4"/>
<dbReference type="Proteomes" id="UP001156601">
    <property type="component" value="Unassembled WGS sequence"/>
</dbReference>
<evidence type="ECO:0000256" key="1">
    <source>
        <dbReference type="SAM" id="SignalP"/>
    </source>
</evidence>
<dbReference type="Gene3D" id="1.25.40.10">
    <property type="entry name" value="Tetratricopeptide repeat domain"/>
    <property type="match status" value="1"/>
</dbReference>
<dbReference type="Pfam" id="PF20329">
    <property type="entry name" value="DUF6624"/>
    <property type="match status" value="1"/>
</dbReference>